<feature type="transmembrane region" description="Helical" evidence="6">
    <location>
        <begin position="93"/>
        <end position="112"/>
    </location>
</feature>
<evidence type="ECO:0000259" key="7">
    <source>
        <dbReference type="Pfam" id="PF04893"/>
    </source>
</evidence>
<proteinExistence type="predicted"/>
<sequence length="244" mass="26245">MAGFRNERDDQQPPYGHHAYGQQPTYPQPAPGGYPPGYGAPDPYSTQPHAGQDDHAPAGDAPPPGPPLPWKQLLVGVIFRPSPTFWRMRDYPMWLPALIVTFLYGLLAVFGLDSARESALDSTASTLVPYLLVTGVVMVLGALLLGTVTHNLARQFGGNGIWAPTAGLAMLIMTLTDVPRLTLALFLGGANPVVQLVGWATWLFAGLLFTMMVSRSHEIPWPRALAASAIQLLAVLMLVKLGTL</sequence>
<feature type="transmembrane region" description="Helical" evidence="6">
    <location>
        <begin position="160"/>
        <end position="176"/>
    </location>
</feature>
<dbReference type="Proteomes" id="UP001183420">
    <property type="component" value="Unassembled WGS sequence"/>
</dbReference>
<feature type="region of interest" description="Disordered" evidence="5">
    <location>
        <begin position="1"/>
        <end position="65"/>
    </location>
</feature>
<keyword evidence="4 6" id="KW-0472">Membrane</keyword>
<dbReference type="InterPro" id="IPR006977">
    <property type="entry name" value="Yip1_dom"/>
</dbReference>
<dbReference type="Pfam" id="PF04893">
    <property type="entry name" value="Yip1"/>
    <property type="match status" value="1"/>
</dbReference>
<keyword evidence="3 6" id="KW-1133">Transmembrane helix</keyword>
<evidence type="ECO:0000256" key="6">
    <source>
        <dbReference type="SAM" id="Phobius"/>
    </source>
</evidence>
<accession>A0ABU2LS60</accession>
<keyword evidence="2 6" id="KW-0812">Transmembrane</keyword>
<evidence type="ECO:0000256" key="5">
    <source>
        <dbReference type="SAM" id="MobiDB-lite"/>
    </source>
</evidence>
<gene>
    <name evidence="8" type="ORF">RNC47_19005</name>
</gene>
<evidence type="ECO:0000256" key="4">
    <source>
        <dbReference type="ARBA" id="ARBA00023136"/>
    </source>
</evidence>
<reference evidence="9" key="1">
    <citation type="submission" date="2023-07" db="EMBL/GenBank/DDBJ databases">
        <title>30 novel species of actinomycetes from the DSMZ collection.</title>
        <authorList>
            <person name="Nouioui I."/>
        </authorList>
    </citation>
    <scope>NUCLEOTIDE SEQUENCE [LARGE SCALE GENOMIC DNA]</scope>
    <source>
        <strain evidence="9">DSM 44918</strain>
    </source>
</reference>
<keyword evidence="9" id="KW-1185">Reference proteome</keyword>
<feature type="transmembrane region" description="Helical" evidence="6">
    <location>
        <begin position="127"/>
        <end position="148"/>
    </location>
</feature>
<organism evidence="8 9">
    <name type="scientific">Streptomyces millisiae</name>
    <dbReference type="NCBI Taxonomy" id="3075542"/>
    <lineage>
        <taxon>Bacteria</taxon>
        <taxon>Bacillati</taxon>
        <taxon>Actinomycetota</taxon>
        <taxon>Actinomycetes</taxon>
        <taxon>Kitasatosporales</taxon>
        <taxon>Streptomycetaceae</taxon>
        <taxon>Streptomyces</taxon>
    </lineage>
</organism>
<evidence type="ECO:0000313" key="9">
    <source>
        <dbReference type="Proteomes" id="UP001183420"/>
    </source>
</evidence>
<evidence type="ECO:0000256" key="3">
    <source>
        <dbReference type="ARBA" id="ARBA00022989"/>
    </source>
</evidence>
<evidence type="ECO:0000313" key="8">
    <source>
        <dbReference type="EMBL" id="MDT0320429.1"/>
    </source>
</evidence>
<comment type="subcellular location">
    <subcellularLocation>
        <location evidence="1">Membrane</location>
        <topology evidence="1">Multi-pass membrane protein</topology>
    </subcellularLocation>
</comment>
<feature type="transmembrane region" description="Helical" evidence="6">
    <location>
        <begin position="196"/>
        <end position="213"/>
    </location>
</feature>
<feature type="compositionally biased region" description="Basic and acidic residues" evidence="5">
    <location>
        <begin position="1"/>
        <end position="11"/>
    </location>
</feature>
<comment type="caution">
    <text evidence="8">The sequence shown here is derived from an EMBL/GenBank/DDBJ whole genome shotgun (WGS) entry which is preliminary data.</text>
</comment>
<feature type="transmembrane region" description="Helical" evidence="6">
    <location>
        <begin position="225"/>
        <end position="243"/>
    </location>
</feature>
<protein>
    <submittedName>
        <fullName evidence="8">YIP1 family protein</fullName>
    </submittedName>
</protein>
<feature type="domain" description="Yip1" evidence="7">
    <location>
        <begin position="76"/>
        <end position="238"/>
    </location>
</feature>
<name>A0ABU2LS60_9ACTN</name>
<dbReference type="EMBL" id="JAVREM010000024">
    <property type="protein sequence ID" value="MDT0320429.1"/>
    <property type="molecule type" value="Genomic_DNA"/>
</dbReference>
<evidence type="ECO:0000256" key="1">
    <source>
        <dbReference type="ARBA" id="ARBA00004141"/>
    </source>
</evidence>
<evidence type="ECO:0000256" key="2">
    <source>
        <dbReference type="ARBA" id="ARBA00022692"/>
    </source>
</evidence>